<evidence type="ECO:0000259" key="10">
    <source>
        <dbReference type="SMART" id="SM00244"/>
    </source>
</evidence>
<feature type="domain" description="Band 7" evidence="10">
    <location>
        <begin position="88"/>
        <end position="291"/>
    </location>
</feature>
<dbReference type="STRING" id="33528.ENSGAFP00000030451"/>
<accession>A0A315VAN1</accession>
<evidence type="ECO:0000256" key="5">
    <source>
        <dbReference type="ARBA" id="ARBA00023136"/>
    </source>
</evidence>
<dbReference type="EMBL" id="NHOQ01002193">
    <property type="protein sequence ID" value="PWA19131.1"/>
    <property type="molecule type" value="Genomic_DNA"/>
</dbReference>
<feature type="non-terminal residue" evidence="11">
    <location>
        <position position="517"/>
    </location>
</feature>
<dbReference type="Gene3D" id="6.10.250.2090">
    <property type="match status" value="1"/>
</dbReference>
<evidence type="ECO:0000313" key="11">
    <source>
        <dbReference type="EMBL" id="PWA19131.1"/>
    </source>
</evidence>
<dbReference type="PANTHER" id="PTHR23222:SF1">
    <property type="entry name" value="PROHIBITIN-2"/>
    <property type="match status" value="1"/>
</dbReference>
<evidence type="ECO:0000256" key="9">
    <source>
        <dbReference type="SAM" id="MobiDB-lite"/>
    </source>
</evidence>
<dbReference type="CDD" id="cd03401">
    <property type="entry name" value="SPFH_prohibitin"/>
    <property type="match status" value="1"/>
</dbReference>
<name>A0A315VAN1_GAMAF</name>
<evidence type="ECO:0000256" key="4">
    <source>
        <dbReference type="ARBA" id="ARBA00023128"/>
    </source>
</evidence>
<dbReference type="Pfam" id="PF01145">
    <property type="entry name" value="Band_7"/>
    <property type="match status" value="1"/>
</dbReference>
<gene>
    <name evidence="11" type="ORF">CCH79_00019902</name>
</gene>
<dbReference type="InterPro" id="IPR001107">
    <property type="entry name" value="Band_7"/>
</dbReference>
<dbReference type="InterPro" id="IPR000163">
    <property type="entry name" value="Prohibitin"/>
</dbReference>
<dbReference type="InterPro" id="IPR036013">
    <property type="entry name" value="Band_7/SPFH_dom_sf"/>
</dbReference>
<evidence type="ECO:0000256" key="6">
    <source>
        <dbReference type="ARBA" id="ARBA00037479"/>
    </source>
</evidence>
<evidence type="ECO:0000256" key="7">
    <source>
        <dbReference type="ARBA" id="ARBA00039584"/>
    </source>
</evidence>
<reference evidence="11 12" key="1">
    <citation type="journal article" date="2018" name="G3 (Bethesda)">
        <title>A High-Quality Reference Genome for the Invasive Mosquitofish Gambusia affinis Using a Chicago Library.</title>
        <authorList>
            <person name="Hoffberg S.L."/>
            <person name="Troendle N.J."/>
            <person name="Glenn T.C."/>
            <person name="Mahmud O."/>
            <person name="Louha S."/>
            <person name="Chalopin D."/>
            <person name="Bennetzen J.L."/>
            <person name="Mauricio R."/>
        </authorList>
    </citation>
    <scope>NUCLEOTIDE SEQUENCE [LARGE SCALE GENOMIC DNA]</scope>
    <source>
        <strain evidence="11">NE01/NJP1002.9</strain>
        <tissue evidence="11">Muscle</tissue>
    </source>
</reference>
<dbReference type="GO" id="GO:0005743">
    <property type="term" value="C:mitochondrial inner membrane"/>
    <property type="evidence" value="ECO:0007669"/>
    <property type="project" value="UniProtKB-SubCell"/>
</dbReference>
<organism evidence="11 12">
    <name type="scientific">Gambusia affinis</name>
    <name type="common">Western mosquitofish</name>
    <name type="synonym">Heterandria affinis</name>
    <dbReference type="NCBI Taxonomy" id="33528"/>
    <lineage>
        <taxon>Eukaryota</taxon>
        <taxon>Metazoa</taxon>
        <taxon>Chordata</taxon>
        <taxon>Craniata</taxon>
        <taxon>Vertebrata</taxon>
        <taxon>Euteleostomi</taxon>
        <taxon>Actinopterygii</taxon>
        <taxon>Neopterygii</taxon>
        <taxon>Teleostei</taxon>
        <taxon>Neoteleostei</taxon>
        <taxon>Acanthomorphata</taxon>
        <taxon>Ovalentaria</taxon>
        <taxon>Atherinomorphae</taxon>
        <taxon>Cyprinodontiformes</taxon>
        <taxon>Poeciliidae</taxon>
        <taxon>Poeciliinae</taxon>
        <taxon>Gambusia</taxon>
    </lineage>
</organism>
<comment type="similarity">
    <text evidence="2">Belongs to the prohibitin family.</text>
</comment>
<dbReference type="AlphaFoldDB" id="A0A315VAN1"/>
<evidence type="ECO:0000256" key="2">
    <source>
        <dbReference type="ARBA" id="ARBA00009658"/>
    </source>
</evidence>
<comment type="function">
    <text evidence="6">Protein with pleiotropic attributes mediated in a cell-compartment- and tissue-specific manner, which include the plasma membrane-associated cell signaling functions, mitochondrial chaperone, and transcriptional co-regulator of transcription factors and sex steroid hormones in the nucleus.</text>
</comment>
<keyword evidence="8" id="KW-0175">Coiled coil</keyword>
<dbReference type="SUPFAM" id="SSF117892">
    <property type="entry name" value="Band 7/SPFH domain"/>
    <property type="match status" value="1"/>
</dbReference>
<sequence>MTQNDKKTVRKPSFPIILNGHGNTSSLLTLSSLPIRSSNRTAWRTRSQGFLQQLRQIAGRMSSGPRGAGTGLKLLIGAGALAYGVKEATYTVEGGHRAIIFNRIGGMEMNTVLAEGLHLRLLSSGSDPAVVCRVPWFQYPIIYDIRARPRKISSLTGSKDLQMVNVTLRVLSRPLASNLPALYQRLGQDYDERVLPSIVNEILKSVVAKFNASQLITQRAQPTRLLVLVQQEVSHVDPARFRPARPLLQVSLLIRRELFERAKDFNIILDDVAITELSFSREYTAAVEAKQVAQQEAQRAQFYVEKAKQEQRQKIIQAEGEAQAAKMLGIAVTKNPGYLKLRKIRAAQNIAKTVAQSQNRVYLNADSLVLNPQDADSFKSKTSPLHHLPLRQFPIIPLSVQPSRSEPKQSAGSAQINPTRNDVSSLQRQRDVKLDWTRWPVLIRFQQQDGLHLTIRLPGAGSARTRVQTRYRWAALKLKTWFTLTHERGSEPNPDVLQNQPESSAGFWTGSDIKLDP</sequence>
<dbReference type="PANTHER" id="PTHR23222">
    <property type="entry name" value="PROHIBITIN"/>
    <property type="match status" value="1"/>
</dbReference>
<protein>
    <recommendedName>
        <fullName evidence="7">Prohibitin-2</fullName>
    </recommendedName>
</protein>
<dbReference type="GO" id="GO:0007005">
    <property type="term" value="P:mitochondrion organization"/>
    <property type="evidence" value="ECO:0007669"/>
    <property type="project" value="TreeGrafter"/>
</dbReference>
<comment type="subcellular location">
    <subcellularLocation>
        <location evidence="1">Mitochondrion inner membrane</location>
    </subcellularLocation>
</comment>
<feature type="region of interest" description="Disordered" evidence="9">
    <location>
        <begin position="489"/>
        <end position="517"/>
    </location>
</feature>
<keyword evidence="3" id="KW-0999">Mitochondrion inner membrane</keyword>
<dbReference type="SMART" id="SM00244">
    <property type="entry name" value="PHB"/>
    <property type="match status" value="1"/>
</dbReference>
<feature type="coiled-coil region" evidence="8">
    <location>
        <begin position="290"/>
        <end position="328"/>
    </location>
</feature>
<evidence type="ECO:0000256" key="1">
    <source>
        <dbReference type="ARBA" id="ARBA00004273"/>
    </source>
</evidence>
<proteinExistence type="inferred from homology"/>
<dbReference type="PRINTS" id="PR00679">
    <property type="entry name" value="PROHIBITIN"/>
</dbReference>
<evidence type="ECO:0000256" key="3">
    <source>
        <dbReference type="ARBA" id="ARBA00022792"/>
    </source>
</evidence>
<keyword evidence="5" id="KW-0472">Membrane</keyword>
<feature type="region of interest" description="Disordered" evidence="9">
    <location>
        <begin position="401"/>
        <end position="424"/>
    </location>
</feature>
<evidence type="ECO:0000256" key="8">
    <source>
        <dbReference type="SAM" id="Coils"/>
    </source>
</evidence>
<keyword evidence="4" id="KW-0496">Mitochondrion</keyword>
<evidence type="ECO:0000313" key="12">
    <source>
        <dbReference type="Proteomes" id="UP000250572"/>
    </source>
</evidence>
<keyword evidence="12" id="KW-1185">Reference proteome</keyword>
<dbReference type="Proteomes" id="UP000250572">
    <property type="component" value="Unassembled WGS sequence"/>
</dbReference>
<comment type="caution">
    <text evidence="11">The sequence shown here is derived from an EMBL/GenBank/DDBJ whole genome shotgun (WGS) entry which is preliminary data.</text>
</comment>